<dbReference type="Pfam" id="PF00026">
    <property type="entry name" value="Asp"/>
    <property type="match status" value="1"/>
</dbReference>
<keyword evidence="3" id="KW-1133">Transmembrane helix</keyword>
<evidence type="ECO:0000256" key="3">
    <source>
        <dbReference type="SAM" id="Phobius"/>
    </source>
</evidence>
<dbReference type="CDD" id="cd05471">
    <property type="entry name" value="pepsin_like"/>
    <property type="match status" value="1"/>
</dbReference>
<accession>A0A0C3HA32</accession>
<dbReference type="SUPFAM" id="SSF50630">
    <property type="entry name" value="Acid proteases"/>
    <property type="match status" value="1"/>
</dbReference>
<organism evidence="6 7">
    <name type="scientific">Oidiodendron maius (strain Zn)</name>
    <dbReference type="NCBI Taxonomy" id="913774"/>
    <lineage>
        <taxon>Eukaryota</taxon>
        <taxon>Fungi</taxon>
        <taxon>Dikarya</taxon>
        <taxon>Ascomycota</taxon>
        <taxon>Pezizomycotina</taxon>
        <taxon>Leotiomycetes</taxon>
        <taxon>Leotiomycetes incertae sedis</taxon>
        <taxon>Myxotrichaceae</taxon>
        <taxon>Oidiodendron</taxon>
    </lineage>
</organism>
<dbReference type="GO" id="GO:0000324">
    <property type="term" value="C:fungal-type vacuole"/>
    <property type="evidence" value="ECO:0007669"/>
    <property type="project" value="TreeGrafter"/>
</dbReference>
<dbReference type="GO" id="GO:0006508">
    <property type="term" value="P:proteolysis"/>
    <property type="evidence" value="ECO:0007669"/>
    <property type="project" value="InterPro"/>
</dbReference>
<proteinExistence type="inferred from homology"/>
<dbReference type="EMBL" id="KN832879">
    <property type="protein sequence ID" value="KIM99211.1"/>
    <property type="molecule type" value="Genomic_DNA"/>
</dbReference>
<dbReference type="AlphaFoldDB" id="A0A0C3HA32"/>
<dbReference type="InterPro" id="IPR001461">
    <property type="entry name" value="Aspartic_peptidase_A1"/>
</dbReference>
<evidence type="ECO:0000256" key="4">
    <source>
        <dbReference type="SAM" id="SignalP"/>
    </source>
</evidence>
<dbReference type="PROSITE" id="PS51767">
    <property type="entry name" value="PEPTIDASE_A1"/>
    <property type="match status" value="1"/>
</dbReference>
<dbReference type="OrthoDB" id="4074350at2759"/>
<evidence type="ECO:0000259" key="5">
    <source>
        <dbReference type="PROSITE" id="PS51767"/>
    </source>
</evidence>
<gene>
    <name evidence="6" type="ORF">OIDMADRAFT_181605</name>
</gene>
<dbReference type="HOGENOM" id="CLU_009988_3_1_1"/>
<keyword evidence="3" id="KW-0812">Transmembrane</keyword>
<evidence type="ECO:0000256" key="2">
    <source>
        <dbReference type="SAM" id="MobiDB-lite"/>
    </source>
</evidence>
<feature type="signal peptide" evidence="4">
    <location>
        <begin position="1"/>
        <end position="25"/>
    </location>
</feature>
<dbReference type="STRING" id="913774.A0A0C3HA32"/>
<dbReference type="InterPro" id="IPR033121">
    <property type="entry name" value="PEPTIDASE_A1"/>
</dbReference>
<feature type="chain" id="PRO_5002165315" description="Peptidase A1 domain-containing protein" evidence="4">
    <location>
        <begin position="26"/>
        <end position="560"/>
    </location>
</feature>
<keyword evidence="7" id="KW-1185">Reference proteome</keyword>
<name>A0A0C3HA32_OIDMZ</name>
<dbReference type="InterPro" id="IPR021109">
    <property type="entry name" value="Peptidase_aspartic_dom_sf"/>
</dbReference>
<sequence>MRGMFRYWIYLLVQLFLSNPNPARAAASIPPVVFPPSENWDGDDGQWSSFSLRLGTPEQVVRVLPSTSGYNIIAALPGVCNTTSNPSACISSRAGVFDPSKSTTWQEEGYFGLGIQTNLGYGSDNGDFGLDEVGLGIVANPNLTFSSQVIGGIVTDDFYIGYFGLGTQPTNFTNFTDPHPSFFTALKENDQSPSFTWSYTAGAKYQLTGVLGSLIFGGYDSSRFTPNNVTIPMSPDVSRDLVVGVQSITTTDSSGAQTSLLPSGGIFAFVDSTLPYIWLPVDACQAFEKAFGLTWNQTNEMYLVNSTLHSALLARNANVTFTIGVGKSGGETVDIILPYASFDLTATPPLVKNTTSYFPLKRAANDTQYTIGRAFLQEAYLIADYERMNFSISQSIFQSGAESNIVTIEPISSATSDQPPNSNQTPTSKSHSSISGGAIGGIVVAAVIVVIVICLLIWLRAKHKFPFRKTTVSELTAENVAGLGQTAMGPELPGSEAKPPAEAQDTALTEMEGYYAPKGGPHEMHDPTPAALELPTQESDVHEMFDESVYREEHHDTTSS</sequence>
<evidence type="ECO:0000313" key="7">
    <source>
        <dbReference type="Proteomes" id="UP000054321"/>
    </source>
</evidence>
<dbReference type="PANTHER" id="PTHR47966">
    <property type="entry name" value="BETA-SITE APP-CLEAVING ENZYME, ISOFORM A-RELATED"/>
    <property type="match status" value="1"/>
</dbReference>
<dbReference type="Gene3D" id="2.40.70.10">
    <property type="entry name" value="Acid Proteases"/>
    <property type="match status" value="2"/>
</dbReference>
<evidence type="ECO:0000313" key="6">
    <source>
        <dbReference type="EMBL" id="KIM99211.1"/>
    </source>
</evidence>
<dbReference type="PRINTS" id="PR00792">
    <property type="entry name" value="PEPSIN"/>
</dbReference>
<keyword evidence="4" id="KW-0732">Signal</keyword>
<dbReference type="PANTHER" id="PTHR47966:SF51">
    <property type="entry name" value="BETA-SITE APP-CLEAVING ENZYME, ISOFORM A-RELATED"/>
    <property type="match status" value="1"/>
</dbReference>
<keyword evidence="3" id="KW-0472">Membrane</keyword>
<dbReference type="InParanoid" id="A0A0C3HA32"/>
<feature type="region of interest" description="Disordered" evidence="2">
    <location>
        <begin position="412"/>
        <end position="432"/>
    </location>
</feature>
<reference evidence="7" key="2">
    <citation type="submission" date="2015-01" db="EMBL/GenBank/DDBJ databases">
        <title>Evolutionary Origins and Diversification of the Mycorrhizal Mutualists.</title>
        <authorList>
            <consortium name="DOE Joint Genome Institute"/>
            <consortium name="Mycorrhizal Genomics Consortium"/>
            <person name="Kohler A."/>
            <person name="Kuo A."/>
            <person name="Nagy L.G."/>
            <person name="Floudas D."/>
            <person name="Copeland A."/>
            <person name="Barry K.W."/>
            <person name="Cichocki N."/>
            <person name="Veneault-Fourrey C."/>
            <person name="LaButti K."/>
            <person name="Lindquist E.A."/>
            <person name="Lipzen A."/>
            <person name="Lundell T."/>
            <person name="Morin E."/>
            <person name="Murat C."/>
            <person name="Riley R."/>
            <person name="Ohm R."/>
            <person name="Sun H."/>
            <person name="Tunlid A."/>
            <person name="Henrissat B."/>
            <person name="Grigoriev I.V."/>
            <person name="Hibbett D.S."/>
            <person name="Martin F."/>
        </authorList>
    </citation>
    <scope>NUCLEOTIDE SEQUENCE [LARGE SCALE GENOMIC DNA]</scope>
    <source>
        <strain evidence="7">Zn</strain>
    </source>
</reference>
<feature type="transmembrane region" description="Helical" evidence="3">
    <location>
        <begin position="438"/>
        <end position="459"/>
    </location>
</feature>
<comment type="similarity">
    <text evidence="1">Belongs to the peptidase A1 family.</text>
</comment>
<feature type="compositionally biased region" description="Polar residues" evidence="2">
    <location>
        <begin position="412"/>
        <end position="431"/>
    </location>
</feature>
<dbReference type="GO" id="GO:0004190">
    <property type="term" value="F:aspartic-type endopeptidase activity"/>
    <property type="evidence" value="ECO:0007669"/>
    <property type="project" value="InterPro"/>
</dbReference>
<feature type="domain" description="Peptidase A1" evidence="5">
    <location>
        <begin position="48"/>
        <end position="393"/>
    </location>
</feature>
<evidence type="ECO:0000256" key="1">
    <source>
        <dbReference type="ARBA" id="ARBA00007447"/>
    </source>
</evidence>
<dbReference type="Proteomes" id="UP000054321">
    <property type="component" value="Unassembled WGS sequence"/>
</dbReference>
<protein>
    <recommendedName>
        <fullName evidence="5">Peptidase A1 domain-containing protein</fullName>
    </recommendedName>
</protein>
<reference evidence="6 7" key="1">
    <citation type="submission" date="2014-04" db="EMBL/GenBank/DDBJ databases">
        <authorList>
            <consortium name="DOE Joint Genome Institute"/>
            <person name="Kuo A."/>
            <person name="Martino E."/>
            <person name="Perotto S."/>
            <person name="Kohler A."/>
            <person name="Nagy L.G."/>
            <person name="Floudas D."/>
            <person name="Copeland A."/>
            <person name="Barry K.W."/>
            <person name="Cichocki N."/>
            <person name="Veneault-Fourrey C."/>
            <person name="LaButti K."/>
            <person name="Lindquist E.A."/>
            <person name="Lipzen A."/>
            <person name="Lundell T."/>
            <person name="Morin E."/>
            <person name="Murat C."/>
            <person name="Sun H."/>
            <person name="Tunlid A."/>
            <person name="Henrissat B."/>
            <person name="Grigoriev I.V."/>
            <person name="Hibbett D.S."/>
            <person name="Martin F."/>
            <person name="Nordberg H.P."/>
            <person name="Cantor M.N."/>
            <person name="Hua S.X."/>
        </authorList>
    </citation>
    <scope>NUCLEOTIDE SEQUENCE [LARGE SCALE GENOMIC DNA]</scope>
    <source>
        <strain evidence="6 7">Zn</strain>
    </source>
</reference>
<dbReference type="InterPro" id="IPR034164">
    <property type="entry name" value="Pepsin-like_dom"/>
</dbReference>